<evidence type="ECO:0000256" key="1">
    <source>
        <dbReference type="SAM" id="Phobius"/>
    </source>
</evidence>
<name>A0A124FX81_9BACT</name>
<keyword evidence="1" id="KW-1133">Transmembrane helix</keyword>
<feature type="transmembrane region" description="Helical" evidence="1">
    <location>
        <begin position="17"/>
        <end position="40"/>
    </location>
</feature>
<reference evidence="3" key="1">
    <citation type="journal article" date="2015" name="MBio">
        <title>Genome-Resolved Metagenomic Analysis Reveals Roles for Candidate Phyla and Other Microbial Community Members in Biogeochemical Transformations in Oil Reservoirs.</title>
        <authorList>
            <person name="Hu P."/>
            <person name="Tom L."/>
            <person name="Singh A."/>
            <person name="Thomas B.C."/>
            <person name="Baker B.J."/>
            <person name="Piceno Y.M."/>
            <person name="Andersen G.L."/>
            <person name="Banfield J.F."/>
        </authorList>
    </citation>
    <scope>NUCLEOTIDE SEQUENCE [LARGE SCALE GENOMIC DNA]</scope>
</reference>
<accession>A0A124FX81</accession>
<keyword evidence="1" id="KW-0472">Membrane</keyword>
<evidence type="ECO:0000313" key="3">
    <source>
        <dbReference type="Proteomes" id="UP000053860"/>
    </source>
</evidence>
<comment type="caution">
    <text evidence="2">The sequence shown here is derived from an EMBL/GenBank/DDBJ whole genome shotgun (WGS) entry which is preliminary data.</text>
</comment>
<organism evidence="2 3">
    <name type="scientific">Proteiniphilum acetatigenes</name>
    <dbReference type="NCBI Taxonomy" id="294710"/>
    <lineage>
        <taxon>Bacteria</taxon>
        <taxon>Pseudomonadati</taxon>
        <taxon>Bacteroidota</taxon>
        <taxon>Bacteroidia</taxon>
        <taxon>Bacteroidales</taxon>
        <taxon>Dysgonomonadaceae</taxon>
        <taxon>Proteiniphilum</taxon>
    </lineage>
</organism>
<keyword evidence="1" id="KW-0812">Transmembrane</keyword>
<proteinExistence type="predicted"/>
<dbReference type="AlphaFoldDB" id="A0A124FX81"/>
<sequence length="57" mass="6828">MDECLKNKKISLVKDSYYSYICLNFCFHAIISFVCVMLYATQENHLLQWNNLDARYI</sequence>
<protein>
    <submittedName>
        <fullName evidence="2">Uncharacterized protein</fullName>
    </submittedName>
</protein>
<gene>
    <name evidence="2" type="ORF">XD92_0889</name>
</gene>
<dbReference type="Proteomes" id="UP000053860">
    <property type="component" value="Unassembled WGS sequence"/>
</dbReference>
<dbReference type="EMBL" id="LGGN01000156">
    <property type="protein sequence ID" value="KUK77187.1"/>
    <property type="molecule type" value="Genomic_DNA"/>
</dbReference>
<evidence type="ECO:0000313" key="2">
    <source>
        <dbReference type="EMBL" id="KUK77187.1"/>
    </source>
</evidence>